<gene>
    <name evidence="2" type="ORF">V5799_031693</name>
</gene>
<accession>A0AAQ4DTA8</accession>
<sequence>MIQQHPLTSKIDSSNDAEKKRTALRTQTTCLVGEVKALLKSTAANAEDLVVLIERLQLTYGELNNADTVIEPLISEQEADAEFATIIKHGD</sequence>
<dbReference type="Proteomes" id="UP001321473">
    <property type="component" value="Unassembled WGS sequence"/>
</dbReference>
<evidence type="ECO:0000313" key="3">
    <source>
        <dbReference type="Proteomes" id="UP001321473"/>
    </source>
</evidence>
<feature type="compositionally biased region" description="Polar residues" evidence="1">
    <location>
        <begin position="1"/>
        <end position="14"/>
    </location>
</feature>
<feature type="region of interest" description="Disordered" evidence="1">
    <location>
        <begin position="1"/>
        <end position="22"/>
    </location>
</feature>
<keyword evidence="3" id="KW-1185">Reference proteome</keyword>
<dbReference type="EMBL" id="JARKHS020027098">
    <property type="protein sequence ID" value="KAK8765698.1"/>
    <property type="molecule type" value="Genomic_DNA"/>
</dbReference>
<organism evidence="2 3">
    <name type="scientific">Amblyomma americanum</name>
    <name type="common">Lone star tick</name>
    <dbReference type="NCBI Taxonomy" id="6943"/>
    <lineage>
        <taxon>Eukaryota</taxon>
        <taxon>Metazoa</taxon>
        <taxon>Ecdysozoa</taxon>
        <taxon>Arthropoda</taxon>
        <taxon>Chelicerata</taxon>
        <taxon>Arachnida</taxon>
        <taxon>Acari</taxon>
        <taxon>Parasitiformes</taxon>
        <taxon>Ixodida</taxon>
        <taxon>Ixodoidea</taxon>
        <taxon>Ixodidae</taxon>
        <taxon>Amblyomminae</taxon>
        <taxon>Amblyomma</taxon>
    </lineage>
</organism>
<protein>
    <submittedName>
        <fullName evidence="2">Uncharacterized protein</fullName>
    </submittedName>
</protein>
<evidence type="ECO:0000256" key="1">
    <source>
        <dbReference type="SAM" id="MobiDB-lite"/>
    </source>
</evidence>
<reference evidence="2 3" key="1">
    <citation type="journal article" date="2023" name="Arcadia Sci">
        <title>De novo assembly of a long-read Amblyomma americanum tick genome.</title>
        <authorList>
            <person name="Chou S."/>
            <person name="Poskanzer K.E."/>
            <person name="Rollins M."/>
            <person name="Thuy-Boun P.S."/>
        </authorList>
    </citation>
    <scope>NUCLEOTIDE SEQUENCE [LARGE SCALE GENOMIC DNA]</scope>
    <source>
        <strain evidence="2">F_SG_1</strain>
        <tissue evidence="2">Salivary glands</tissue>
    </source>
</reference>
<evidence type="ECO:0000313" key="2">
    <source>
        <dbReference type="EMBL" id="KAK8765698.1"/>
    </source>
</evidence>
<dbReference type="AlphaFoldDB" id="A0AAQ4DTA8"/>
<proteinExistence type="predicted"/>
<comment type="caution">
    <text evidence="2">The sequence shown here is derived from an EMBL/GenBank/DDBJ whole genome shotgun (WGS) entry which is preliminary data.</text>
</comment>
<name>A0AAQ4DTA8_AMBAM</name>